<feature type="compositionally biased region" description="Basic residues" evidence="1">
    <location>
        <begin position="200"/>
        <end position="213"/>
    </location>
</feature>
<evidence type="ECO:0000313" key="3">
    <source>
        <dbReference type="Proteomes" id="UP000218209"/>
    </source>
</evidence>
<gene>
    <name evidence="2" type="ORF">BU14_0058s0011</name>
</gene>
<feature type="region of interest" description="Disordered" evidence="1">
    <location>
        <begin position="38"/>
        <end position="87"/>
    </location>
</feature>
<dbReference type="AlphaFoldDB" id="A0A1X6PH17"/>
<protein>
    <submittedName>
        <fullName evidence="2">Uncharacterized protein</fullName>
    </submittedName>
</protein>
<accession>A0A1X6PH17</accession>
<sequence>MITLDAGGAVVAWRYISQSGLTGVRWYEAPGGMRKRLACHSHKQRTQQANKQQASHGHQRTSGGPGGHPCSLDAAAPGASVGGAGGHGDDAAFEGGVGGAATPLTAAELRILRHSHLEFADGTGVEVIVAVEFDLVSALQHAIKMRTIPNSAQVVLGGPAAMTLGVDGGPVRRRPVTAFTLTLSAPWLQSGPPRQAVGGRPHRNVRGTRASRR</sequence>
<reference evidence="2 3" key="1">
    <citation type="submission" date="2017-03" db="EMBL/GenBank/DDBJ databases">
        <title>WGS assembly of Porphyra umbilicalis.</title>
        <authorList>
            <person name="Brawley S.H."/>
            <person name="Blouin N.A."/>
            <person name="Ficko-Blean E."/>
            <person name="Wheeler G.L."/>
            <person name="Lohr M."/>
            <person name="Goodson H.V."/>
            <person name="Jenkins J.W."/>
            <person name="Blaby-Haas C.E."/>
            <person name="Helliwell K.E."/>
            <person name="Chan C."/>
            <person name="Marriage T."/>
            <person name="Bhattacharya D."/>
            <person name="Klein A.S."/>
            <person name="Badis Y."/>
            <person name="Brodie J."/>
            <person name="Cao Y."/>
            <person name="Collen J."/>
            <person name="Dittami S.M."/>
            <person name="Gachon C.M."/>
            <person name="Green B.R."/>
            <person name="Karpowicz S."/>
            <person name="Kim J.W."/>
            <person name="Kudahl U."/>
            <person name="Lin S."/>
            <person name="Michel G."/>
            <person name="Mittag M."/>
            <person name="Olson B.J."/>
            <person name="Pangilinan J."/>
            <person name="Peng Y."/>
            <person name="Qiu H."/>
            <person name="Shu S."/>
            <person name="Singer J.T."/>
            <person name="Smith A.G."/>
            <person name="Sprecher B.N."/>
            <person name="Wagner V."/>
            <person name="Wang W."/>
            <person name="Wang Z.-Y."/>
            <person name="Yan J."/>
            <person name="Yarish C."/>
            <person name="Zoeuner-Riek S."/>
            <person name="Zhuang Y."/>
            <person name="Zou Y."/>
            <person name="Lindquist E.A."/>
            <person name="Grimwood J."/>
            <person name="Barry K."/>
            <person name="Rokhsar D.S."/>
            <person name="Schmutz J."/>
            <person name="Stiller J.W."/>
            <person name="Grossman A.R."/>
            <person name="Prochnik S.E."/>
        </authorList>
    </citation>
    <scope>NUCLEOTIDE SEQUENCE [LARGE SCALE GENOMIC DNA]</scope>
    <source>
        <strain evidence="2">4086291</strain>
    </source>
</reference>
<dbReference type="Proteomes" id="UP000218209">
    <property type="component" value="Unassembled WGS sequence"/>
</dbReference>
<evidence type="ECO:0000256" key="1">
    <source>
        <dbReference type="SAM" id="MobiDB-lite"/>
    </source>
</evidence>
<keyword evidence="3" id="KW-1185">Reference proteome</keyword>
<evidence type="ECO:0000313" key="2">
    <source>
        <dbReference type="EMBL" id="OSX80100.1"/>
    </source>
</evidence>
<feature type="region of interest" description="Disordered" evidence="1">
    <location>
        <begin position="190"/>
        <end position="213"/>
    </location>
</feature>
<feature type="compositionally biased region" description="Polar residues" evidence="1">
    <location>
        <begin position="46"/>
        <end position="62"/>
    </location>
</feature>
<name>A0A1X6PH17_PORUM</name>
<proteinExistence type="predicted"/>
<dbReference type="EMBL" id="KV918780">
    <property type="protein sequence ID" value="OSX80100.1"/>
    <property type="molecule type" value="Genomic_DNA"/>
</dbReference>
<organism evidence="2 3">
    <name type="scientific">Porphyra umbilicalis</name>
    <name type="common">Purple laver</name>
    <name type="synonym">Red alga</name>
    <dbReference type="NCBI Taxonomy" id="2786"/>
    <lineage>
        <taxon>Eukaryota</taxon>
        <taxon>Rhodophyta</taxon>
        <taxon>Bangiophyceae</taxon>
        <taxon>Bangiales</taxon>
        <taxon>Bangiaceae</taxon>
        <taxon>Porphyra</taxon>
    </lineage>
</organism>